<dbReference type="Proteomes" id="UP001271007">
    <property type="component" value="Unassembled WGS sequence"/>
</dbReference>
<dbReference type="PANTHER" id="PTHR43863:SF2">
    <property type="entry name" value="MALTASE-GLUCOAMYLASE"/>
    <property type="match status" value="1"/>
</dbReference>
<dbReference type="Gene3D" id="3.20.20.80">
    <property type="entry name" value="Glycosidases"/>
    <property type="match status" value="2"/>
</dbReference>
<comment type="caution">
    <text evidence="5">The sequence shown here is derived from an EMBL/GenBank/DDBJ whole genome shotgun (WGS) entry which is preliminary data.</text>
</comment>
<dbReference type="GO" id="GO:0005975">
    <property type="term" value="P:carbohydrate metabolic process"/>
    <property type="evidence" value="ECO:0007669"/>
    <property type="project" value="InterPro"/>
</dbReference>
<keyword evidence="2" id="KW-0378">Hydrolase</keyword>
<feature type="domain" description="Glycosyl hydrolase family 31 C-terminal" evidence="4">
    <location>
        <begin position="225"/>
        <end position="308"/>
    </location>
</feature>
<gene>
    <name evidence="5" type="ORF">LTR09_011685</name>
</gene>
<evidence type="ECO:0000259" key="3">
    <source>
        <dbReference type="Pfam" id="PF01055"/>
    </source>
</evidence>
<protein>
    <submittedName>
        <fullName evidence="5">Uncharacterized protein</fullName>
    </submittedName>
</protein>
<sequence length="308" mass="35549">MVERGLLIRHDRGLRVAMQINADVTHFDATNAESRKFIWSKVKKNYYDLGIKVFWLDEAEPEFTIYDYDIIRYHAGTDLPIGNIYPKEYARAFYEGMEAEGQTNIVNLLRCAWAGSANWLRASTWASQVYPGGTTDIGGFRGGDIRDPKFHELFVRWFQWGAFCPVMRLHGDREPKTGKDSATGADNEIWSYGDEVYEICKKYINIRETLRDYTRDLMKEAHEKGSPLIRPMFYEFPKDDKAWTTETQYMYGSKYLVAPVLSPKEAKRTVYLPADTSWKSWDGGESRKGGQTVEVACSIDTMPVFVRE</sequence>
<dbReference type="PANTHER" id="PTHR43863">
    <property type="entry name" value="HYDROLASE, PUTATIVE (AFU_ORTHOLOGUE AFUA_1G03140)-RELATED"/>
    <property type="match status" value="1"/>
</dbReference>
<keyword evidence="6" id="KW-1185">Reference proteome</keyword>
<dbReference type="InterPro" id="IPR013780">
    <property type="entry name" value="Glyco_hydro_b"/>
</dbReference>
<feature type="domain" description="Glycoside hydrolase family 31 TIM barrel" evidence="3">
    <location>
        <begin position="134"/>
        <end position="214"/>
    </location>
</feature>
<evidence type="ECO:0000313" key="6">
    <source>
        <dbReference type="Proteomes" id="UP001271007"/>
    </source>
</evidence>
<organism evidence="5 6">
    <name type="scientific">Extremus antarcticus</name>
    <dbReference type="NCBI Taxonomy" id="702011"/>
    <lineage>
        <taxon>Eukaryota</taxon>
        <taxon>Fungi</taxon>
        <taxon>Dikarya</taxon>
        <taxon>Ascomycota</taxon>
        <taxon>Pezizomycotina</taxon>
        <taxon>Dothideomycetes</taxon>
        <taxon>Dothideomycetidae</taxon>
        <taxon>Mycosphaerellales</taxon>
        <taxon>Extremaceae</taxon>
        <taxon>Extremus</taxon>
    </lineage>
</organism>
<dbReference type="InterPro" id="IPR000322">
    <property type="entry name" value="Glyco_hydro_31_TIM"/>
</dbReference>
<comment type="similarity">
    <text evidence="1 2">Belongs to the glycosyl hydrolase 31 family.</text>
</comment>
<keyword evidence="2" id="KW-0326">Glycosidase</keyword>
<dbReference type="SUPFAM" id="SSF51445">
    <property type="entry name" value="(Trans)glycosidases"/>
    <property type="match status" value="1"/>
</dbReference>
<dbReference type="GO" id="GO:0004553">
    <property type="term" value="F:hydrolase activity, hydrolyzing O-glycosyl compounds"/>
    <property type="evidence" value="ECO:0007669"/>
    <property type="project" value="InterPro"/>
</dbReference>
<dbReference type="AlphaFoldDB" id="A0AAJ0D5R2"/>
<dbReference type="InterPro" id="IPR048395">
    <property type="entry name" value="Glyco_hydro_31_C"/>
</dbReference>
<dbReference type="EMBL" id="JAWDJX010000077">
    <property type="protein sequence ID" value="KAK3046844.1"/>
    <property type="molecule type" value="Genomic_DNA"/>
</dbReference>
<reference evidence="5" key="1">
    <citation type="submission" date="2023-04" db="EMBL/GenBank/DDBJ databases">
        <title>Black Yeasts Isolated from many extreme environments.</title>
        <authorList>
            <person name="Coleine C."/>
            <person name="Stajich J.E."/>
            <person name="Selbmann L."/>
        </authorList>
    </citation>
    <scope>NUCLEOTIDE SEQUENCE</scope>
    <source>
        <strain evidence="5">CCFEE 5312</strain>
    </source>
</reference>
<accession>A0AAJ0D5R2</accession>
<dbReference type="SUPFAM" id="SSF51011">
    <property type="entry name" value="Glycosyl hydrolase domain"/>
    <property type="match status" value="1"/>
</dbReference>
<dbReference type="Gene3D" id="2.60.40.1180">
    <property type="entry name" value="Golgi alpha-mannosidase II"/>
    <property type="match status" value="1"/>
</dbReference>
<proteinExistence type="inferred from homology"/>
<evidence type="ECO:0000256" key="1">
    <source>
        <dbReference type="ARBA" id="ARBA00007806"/>
    </source>
</evidence>
<evidence type="ECO:0000256" key="2">
    <source>
        <dbReference type="RuleBase" id="RU361185"/>
    </source>
</evidence>
<dbReference type="InterPro" id="IPR017853">
    <property type="entry name" value="GH"/>
</dbReference>
<evidence type="ECO:0000259" key="4">
    <source>
        <dbReference type="Pfam" id="PF21365"/>
    </source>
</evidence>
<feature type="domain" description="Glycoside hydrolase family 31 TIM barrel" evidence="3">
    <location>
        <begin position="3"/>
        <end position="120"/>
    </location>
</feature>
<dbReference type="Pfam" id="PF21365">
    <property type="entry name" value="Glyco_hydro_31_3rd"/>
    <property type="match status" value="1"/>
</dbReference>
<dbReference type="Pfam" id="PF01055">
    <property type="entry name" value="Glyco_hydro_31_2nd"/>
    <property type="match status" value="2"/>
</dbReference>
<name>A0AAJ0D5R2_9PEZI</name>
<evidence type="ECO:0000313" key="5">
    <source>
        <dbReference type="EMBL" id="KAK3046844.1"/>
    </source>
</evidence>
<dbReference type="InterPro" id="IPR051816">
    <property type="entry name" value="Glycosyl_Hydrolase_31"/>
</dbReference>